<dbReference type="InterPro" id="IPR036038">
    <property type="entry name" value="Aminotransferase-like"/>
</dbReference>
<dbReference type="Gene3D" id="3.30.470.10">
    <property type="match status" value="1"/>
</dbReference>
<protein>
    <recommendedName>
        <fullName evidence="8 10">Aminodeoxychorismate lyase</fullName>
        <ecNumber evidence="8 10">4.1.3.38</ecNumber>
    </recommendedName>
</protein>
<dbReference type="InterPro" id="IPR043131">
    <property type="entry name" value="BCAT-like_N"/>
</dbReference>
<evidence type="ECO:0000256" key="12">
    <source>
        <dbReference type="RuleBase" id="RU004516"/>
    </source>
</evidence>
<dbReference type="RefSeq" id="WP_368375939.1">
    <property type="nucleotide sequence ID" value="NZ_JBFRYB010000001.1"/>
</dbReference>
<comment type="subunit">
    <text evidence="3">Homodimer.</text>
</comment>
<accession>A0ABV3TWY1</accession>
<evidence type="ECO:0000256" key="4">
    <source>
        <dbReference type="ARBA" id="ARBA00022898"/>
    </source>
</evidence>
<comment type="pathway">
    <text evidence="7">Cofactor biosynthesis; tetrahydrofolate biosynthesis; 4-aminobenzoate from chorismate: step 2/2.</text>
</comment>
<evidence type="ECO:0000256" key="3">
    <source>
        <dbReference type="ARBA" id="ARBA00011738"/>
    </source>
</evidence>
<dbReference type="CDD" id="cd01559">
    <property type="entry name" value="ADCL_like"/>
    <property type="match status" value="1"/>
</dbReference>
<evidence type="ECO:0000256" key="7">
    <source>
        <dbReference type="ARBA" id="ARBA00035633"/>
    </source>
</evidence>
<dbReference type="InterPro" id="IPR017824">
    <property type="entry name" value="Aminodeoxychorismate_lyase_IV"/>
</dbReference>
<comment type="cofactor">
    <cofactor evidence="1 12">
        <name>pyridoxal 5'-phosphate</name>
        <dbReference type="ChEBI" id="CHEBI:597326"/>
    </cofactor>
</comment>
<evidence type="ECO:0000256" key="2">
    <source>
        <dbReference type="ARBA" id="ARBA00009320"/>
    </source>
</evidence>
<keyword evidence="5" id="KW-0289">Folate biosynthesis</keyword>
<evidence type="ECO:0000256" key="5">
    <source>
        <dbReference type="ARBA" id="ARBA00022909"/>
    </source>
</evidence>
<comment type="catalytic activity">
    <reaction evidence="9">
        <text>4-amino-4-deoxychorismate = 4-aminobenzoate + pyruvate + H(+)</text>
        <dbReference type="Rhea" id="RHEA:16201"/>
        <dbReference type="ChEBI" id="CHEBI:15361"/>
        <dbReference type="ChEBI" id="CHEBI:15378"/>
        <dbReference type="ChEBI" id="CHEBI:17836"/>
        <dbReference type="ChEBI" id="CHEBI:58406"/>
        <dbReference type="EC" id="4.1.3.38"/>
    </reaction>
</comment>
<evidence type="ECO:0000313" key="14">
    <source>
        <dbReference type="Proteomes" id="UP001557484"/>
    </source>
</evidence>
<evidence type="ECO:0000256" key="8">
    <source>
        <dbReference type="ARBA" id="ARBA00035676"/>
    </source>
</evidence>
<dbReference type="EMBL" id="JBFRYB010000001">
    <property type="protein sequence ID" value="MEX1665845.1"/>
    <property type="molecule type" value="Genomic_DNA"/>
</dbReference>
<dbReference type="Gene3D" id="3.20.10.10">
    <property type="entry name" value="D-amino Acid Aminotransferase, subunit A, domain 2"/>
    <property type="match status" value="1"/>
</dbReference>
<evidence type="ECO:0000256" key="6">
    <source>
        <dbReference type="ARBA" id="ARBA00023239"/>
    </source>
</evidence>
<evidence type="ECO:0000256" key="1">
    <source>
        <dbReference type="ARBA" id="ARBA00001933"/>
    </source>
</evidence>
<proteinExistence type="inferred from homology"/>
<dbReference type="PANTHER" id="PTHR42743:SF2">
    <property type="entry name" value="AMINODEOXYCHORISMATE LYASE"/>
    <property type="match status" value="1"/>
</dbReference>
<dbReference type="InterPro" id="IPR001544">
    <property type="entry name" value="Aminotrans_IV"/>
</dbReference>
<comment type="caution">
    <text evidence="13">The sequence shown here is derived from an EMBL/GenBank/DDBJ whole genome shotgun (WGS) entry which is preliminary data.</text>
</comment>
<dbReference type="Pfam" id="PF01063">
    <property type="entry name" value="Aminotran_4"/>
    <property type="match status" value="1"/>
</dbReference>
<evidence type="ECO:0000256" key="9">
    <source>
        <dbReference type="ARBA" id="ARBA00049529"/>
    </source>
</evidence>
<name>A0ABV3TWY1_9GAMM</name>
<organism evidence="13 14">
    <name type="scientific">Zhongshania arctica</name>
    <dbReference type="NCBI Taxonomy" id="3238302"/>
    <lineage>
        <taxon>Bacteria</taxon>
        <taxon>Pseudomonadati</taxon>
        <taxon>Pseudomonadota</taxon>
        <taxon>Gammaproteobacteria</taxon>
        <taxon>Cellvibrionales</taxon>
        <taxon>Spongiibacteraceae</taxon>
        <taxon>Zhongshania</taxon>
    </lineage>
</organism>
<dbReference type="NCBIfam" id="TIGR03461">
    <property type="entry name" value="pabC_Proteo"/>
    <property type="match status" value="1"/>
</dbReference>
<dbReference type="SUPFAM" id="SSF56752">
    <property type="entry name" value="D-aminoacid aminotransferase-like PLP-dependent enzymes"/>
    <property type="match status" value="1"/>
</dbReference>
<comment type="similarity">
    <text evidence="2 11">Belongs to the class-IV pyridoxal-phosphate-dependent aminotransferase family.</text>
</comment>
<dbReference type="InterPro" id="IPR043132">
    <property type="entry name" value="BCAT-like_C"/>
</dbReference>
<dbReference type="InterPro" id="IPR050571">
    <property type="entry name" value="Class-IV_PLP-Dep_Aminotrnsfr"/>
</dbReference>
<dbReference type="PROSITE" id="PS00770">
    <property type="entry name" value="AA_TRANSFER_CLASS_4"/>
    <property type="match status" value="1"/>
</dbReference>
<keyword evidence="6 13" id="KW-0456">Lyase</keyword>
<evidence type="ECO:0000313" key="13">
    <source>
        <dbReference type="EMBL" id="MEX1665845.1"/>
    </source>
</evidence>
<sequence length="271" mass="30045">MLSIVNGQFCDLVSASNRGLAYGDGVFETILVRDCQPLWLEDHLARLACGAKRLNIPCDTSQIRRDCSLLLAGLNNTGAAVLKVVLTRGAVARGYTPYAAESDRILSVSTYTQCCQSWDDGIALGLCQAQLSAQKRLAGIKHLNRLEQVLAAEELHRRGYHEGLMMQDGLIIEGSRSNVFLVLDGKLFTPSLSRCGVEGVMRQRVLARAEQLGISVNIREFGVSLLQRAEEVFVCNSVFGIWPVNKVECMHKQIGPVSRLLQREFHSYFYI</sequence>
<dbReference type="InterPro" id="IPR018300">
    <property type="entry name" value="Aminotrans_IV_CS"/>
</dbReference>
<keyword evidence="14" id="KW-1185">Reference proteome</keyword>
<dbReference type="EC" id="4.1.3.38" evidence="8 10"/>
<keyword evidence="4 12" id="KW-0663">Pyridoxal phosphate</keyword>
<evidence type="ECO:0000256" key="10">
    <source>
        <dbReference type="NCBIfam" id="TIGR03461"/>
    </source>
</evidence>
<dbReference type="GO" id="GO:0008696">
    <property type="term" value="F:4-amino-4-deoxychorismate lyase activity"/>
    <property type="evidence" value="ECO:0007669"/>
    <property type="project" value="UniProtKB-EC"/>
</dbReference>
<gene>
    <name evidence="13" type="primary">pabC</name>
    <name evidence="13" type="ORF">AB4875_10120</name>
</gene>
<evidence type="ECO:0000256" key="11">
    <source>
        <dbReference type="RuleBase" id="RU004106"/>
    </source>
</evidence>
<dbReference type="PANTHER" id="PTHR42743">
    <property type="entry name" value="AMINO-ACID AMINOTRANSFERASE"/>
    <property type="match status" value="1"/>
</dbReference>
<reference evidence="13 14" key="1">
    <citation type="journal article" date="2011" name="Int. J. Syst. Evol. Microbiol.">
        <title>Zhongshania antarctica gen. nov., sp. nov. and Zhongshania guokunii sp. nov., gammaproteobacteria respectively isolated from coastal attached (fast) ice and surface seawater of the Antarctic.</title>
        <authorList>
            <person name="Li H.J."/>
            <person name="Zhang X.Y."/>
            <person name="Chen C.X."/>
            <person name="Zhang Y.J."/>
            <person name="Gao Z.M."/>
            <person name="Yu Y."/>
            <person name="Chen X.L."/>
            <person name="Chen B."/>
            <person name="Zhang Y.Z."/>
        </authorList>
    </citation>
    <scope>NUCLEOTIDE SEQUENCE [LARGE SCALE GENOMIC DNA]</scope>
    <source>
        <strain evidence="13 14">R06B22</strain>
    </source>
</reference>
<dbReference type="Proteomes" id="UP001557484">
    <property type="component" value="Unassembled WGS sequence"/>
</dbReference>
<dbReference type="NCBIfam" id="NF004761">
    <property type="entry name" value="PRK06092.1"/>
    <property type="match status" value="1"/>
</dbReference>